<protein>
    <submittedName>
        <fullName evidence="1">Uncharacterized protein</fullName>
    </submittedName>
</protein>
<organism evidence="1 2">
    <name type="scientific">Caballeronia sordidicola</name>
    <name type="common">Burkholderia sordidicola</name>
    <dbReference type="NCBI Taxonomy" id="196367"/>
    <lineage>
        <taxon>Bacteria</taxon>
        <taxon>Pseudomonadati</taxon>
        <taxon>Pseudomonadota</taxon>
        <taxon>Betaproteobacteria</taxon>
        <taxon>Burkholderiales</taxon>
        <taxon>Burkholderiaceae</taxon>
        <taxon>Caballeronia</taxon>
    </lineage>
</organism>
<sequence>MPSPDECTPAFVYRALHPLCFSQSIALLAAPPARSILVSYTALDYL</sequence>
<reference evidence="1 2" key="1">
    <citation type="submission" date="2017-03" db="EMBL/GenBank/DDBJ databases">
        <title>Genome analysis of strain PAMC 26510.</title>
        <authorList>
            <person name="Oh H.-M."/>
            <person name="Yang J.-A."/>
        </authorList>
    </citation>
    <scope>NUCLEOTIDE SEQUENCE [LARGE SCALE GENOMIC DNA]</scope>
    <source>
        <strain evidence="1 2">PAMC 26510</strain>
    </source>
</reference>
<name>A0A242M8H5_CABSO</name>
<dbReference type="AlphaFoldDB" id="A0A242M8H5"/>
<accession>A0A242M8H5</accession>
<evidence type="ECO:0000313" key="2">
    <source>
        <dbReference type="Proteomes" id="UP000194546"/>
    </source>
</evidence>
<evidence type="ECO:0000313" key="1">
    <source>
        <dbReference type="EMBL" id="OTP67569.1"/>
    </source>
</evidence>
<dbReference type="Proteomes" id="UP000194546">
    <property type="component" value="Unassembled WGS sequence"/>
</dbReference>
<dbReference type="EMBL" id="NBTY01000194">
    <property type="protein sequence ID" value="OTP67569.1"/>
    <property type="molecule type" value="Genomic_DNA"/>
</dbReference>
<proteinExistence type="predicted"/>
<comment type="caution">
    <text evidence="1">The sequence shown here is derived from an EMBL/GenBank/DDBJ whole genome shotgun (WGS) entry which is preliminary data.</text>
</comment>
<gene>
    <name evidence="1" type="ORF">PAMC26510_30635</name>
</gene>